<dbReference type="EMBL" id="SNQG01000005">
    <property type="protein sequence ID" value="TEW65070.1"/>
    <property type="molecule type" value="Genomic_DNA"/>
</dbReference>
<dbReference type="InterPro" id="IPR024655">
    <property type="entry name" value="Asl1_glyco_hydro_catalytic"/>
</dbReference>
<evidence type="ECO:0000313" key="2">
    <source>
        <dbReference type="EMBL" id="MBB3969686.1"/>
    </source>
</evidence>
<name>A0A4Y8A9D5_9SPHI</name>
<dbReference type="Gene3D" id="3.20.20.80">
    <property type="entry name" value="Glycosidases"/>
    <property type="match status" value="1"/>
</dbReference>
<gene>
    <name evidence="3" type="ORF">E2R65_14230</name>
    <name evidence="2" type="ORF">GGR35_002299</name>
</gene>
<sequence length="356" mass="39704">MLESYLKKQVMLVCIAGFVLSSCKKDVAVSPLPLSASTETLMAASTASTSLLAGSNLQLGINGHPLGDAPYLATTPAKQINLLNNMNMSWYRIDLLTQSNGTVTVPHLLSPLLEAAEAGKVKLLPMLNPRTMDLSDSQAESYAKGKTLGANFAAKYADKFSYYDLGNDLDLKVLLPNKTGQSQEHYDRKKFNTMAAYLKGMDEGIKSKDPDAKTMVSAGWLHYGFIRMCAWYGVKFDVVAYHWYSDMEAAAPKSPNNIPDITKKLSSLFPNKPIWFTEFNYRYKSSSTTNEADQKTFVSNFIAKCKNNPQVKVAMIYELFDEPYKRADESNYGIAKWITNYTLWKNKLVANYLSGK</sequence>
<reference evidence="2 5" key="3">
    <citation type="submission" date="2020-08" db="EMBL/GenBank/DDBJ databases">
        <title>Genomic Encyclopedia of Type Strains, Phase IV (KMG-IV): sequencing the most valuable type-strain genomes for metagenomic binning, comparative biology and taxonomic classification.</title>
        <authorList>
            <person name="Goeker M."/>
        </authorList>
    </citation>
    <scope>NUCLEOTIDE SEQUENCE [LARGE SCALE GENOMIC DNA]</scope>
    <source>
        <strain evidence="2 5">DSM 100995</strain>
    </source>
</reference>
<dbReference type="Proteomes" id="UP000297248">
    <property type="component" value="Unassembled WGS sequence"/>
</dbReference>
<organism evidence="3 4">
    <name type="scientific">Mucilaginibacter phyllosphaerae</name>
    <dbReference type="NCBI Taxonomy" id="1812349"/>
    <lineage>
        <taxon>Bacteria</taxon>
        <taxon>Pseudomonadati</taxon>
        <taxon>Bacteroidota</taxon>
        <taxon>Sphingobacteriia</taxon>
        <taxon>Sphingobacteriales</taxon>
        <taxon>Sphingobacteriaceae</taxon>
        <taxon>Mucilaginibacter</taxon>
    </lineage>
</organism>
<dbReference type="PROSITE" id="PS51257">
    <property type="entry name" value="PROKAR_LIPOPROTEIN"/>
    <property type="match status" value="1"/>
</dbReference>
<dbReference type="Proteomes" id="UP000583101">
    <property type="component" value="Unassembled WGS sequence"/>
</dbReference>
<dbReference type="OrthoDB" id="9809583at2"/>
<evidence type="ECO:0000313" key="5">
    <source>
        <dbReference type="Proteomes" id="UP000583101"/>
    </source>
</evidence>
<reference evidence="3" key="2">
    <citation type="submission" date="2019-03" db="EMBL/GenBank/DDBJ databases">
        <authorList>
            <person name="Yan Y.-Q."/>
            <person name="Du Z.-J."/>
        </authorList>
    </citation>
    <scope>NUCLEOTIDE SEQUENCE</scope>
    <source>
        <strain evidence="3">PP-F2FG21</strain>
    </source>
</reference>
<proteinExistence type="predicted"/>
<evidence type="ECO:0000259" key="1">
    <source>
        <dbReference type="Pfam" id="PF11790"/>
    </source>
</evidence>
<protein>
    <recommendedName>
        <fullName evidence="1">Asl1-like glycosyl hydrolase catalytic domain-containing protein</fullName>
    </recommendedName>
</protein>
<feature type="domain" description="Asl1-like glycosyl hydrolase catalytic" evidence="1">
    <location>
        <begin position="218"/>
        <end position="312"/>
    </location>
</feature>
<dbReference type="RefSeq" id="WP_134337145.1">
    <property type="nucleotide sequence ID" value="NZ_BMCZ01000005.1"/>
</dbReference>
<dbReference type="InterPro" id="IPR017853">
    <property type="entry name" value="GH"/>
</dbReference>
<keyword evidence="5" id="KW-1185">Reference proteome</keyword>
<accession>A0A4Y8A9D5</accession>
<dbReference type="AlphaFoldDB" id="A0A4Y8A9D5"/>
<dbReference type="SUPFAM" id="SSF51445">
    <property type="entry name" value="(Trans)glycosidases"/>
    <property type="match status" value="1"/>
</dbReference>
<dbReference type="EMBL" id="JACIEG010000004">
    <property type="protein sequence ID" value="MBB3969686.1"/>
    <property type="molecule type" value="Genomic_DNA"/>
</dbReference>
<evidence type="ECO:0000313" key="4">
    <source>
        <dbReference type="Proteomes" id="UP000297248"/>
    </source>
</evidence>
<evidence type="ECO:0000313" key="3">
    <source>
        <dbReference type="EMBL" id="TEW65070.1"/>
    </source>
</evidence>
<dbReference type="Pfam" id="PF11790">
    <property type="entry name" value="Glyco_hydro_cc"/>
    <property type="match status" value="1"/>
</dbReference>
<comment type="caution">
    <text evidence="3">The sequence shown here is derived from an EMBL/GenBank/DDBJ whole genome shotgun (WGS) entry which is preliminary data.</text>
</comment>
<reference evidence="3 4" key="1">
    <citation type="journal article" date="2016" name="Int. J. Syst. Evol. Microbiol.">
        <title>Proposal of Mucilaginibacter phyllosphaerae sp. nov. isolated from the phyllosphere of Galium album.</title>
        <authorList>
            <person name="Aydogan E.L."/>
            <person name="Busse H.J."/>
            <person name="Moser G."/>
            <person name="Muller C."/>
            <person name="Kampfer P."/>
            <person name="Glaeser S.P."/>
        </authorList>
    </citation>
    <scope>NUCLEOTIDE SEQUENCE [LARGE SCALE GENOMIC DNA]</scope>
    <source>
        <strain evidence="3 4">PP-F2FG21</strain>
    </source>
</reference>